<name>A0AAV5TTW2_9BILA</name>
<evidence type="ECO:0000313" key="4">
    <source>
        <dbReference type="Proteomes" id="UP001432027"/>
    </source>
</evidence>
<dbReference type="SUPFAM" id="SSF63748">
    <property type="entry name" value="Tudor/PWWP/MBT"/>
    <property type="match status" value="2"/>
</dbReference>
<reference evidence="3" key="1">
    <citation type="submission" date="2023-10" db="EMBL/GenBank/DDBJ databases">
        <title>Genome assembly of Pristionchus species.</title>
        <authorList>
            <person name="Yoshida K."/>
            <person name="Sommer R.J."/>
        </authorList>
    </citation>
    <scope>NUCLEOTIDE SEQUENCE</scope>
    <source>
        <strain evidence="3">RS0144</strain>
    </source>
</reference>
<dbReference type="PANTHER" id="PTHR12247:SF131">
    <property type="entry name" value="LD05287P"/>
    <property type="match status" value="1"/>
</dbReference>
<feature type="non-terminal residue" evidence="3">
    <location>
        <position position="247"/>
    </location>
</feature>
<organism evidence="3 4">
    <name type="scientific">Pristionchus entomophagus</name>
    <dbReference type="NCBI Taxonomy" id="358040"/>
    <lineage>
        <taxon>Eukaryota</taxon>
        <taxon>Metazoa</taxon>
        <taxon>Ecdysozoa</taxon>
        <taxon>Nematoda</taxon>
        <taxon>Chromadorea</taxon>
        <taxon>Rhabditida</taxon>
        <taxon>Rhabditina</taxon>
        <taxon>Diplogasteromorpha</taxon>
        <taxon>Diplogasteroidea</taxon>
        <taxon>Neodiplogasteridae</taxon>
        <taxon>Pristionchus</taxon>
    </lineage>
</organism>
<dbReference type="InterPro" id="IPR004092">
    <property type="entry name" value="Mbt"/>
</dbReference>
<dbReference type="AlphaFoldDB" id="A0AAV5TTW2"/>
<accession>A0AAV5TTW2</accession>
<sequence length="247" mass="28428">VLFQTMSVVYYTYRHPGERPKGQKPVWRWLDLLNYEARRAIAAPSDEIILGTWAPISAFHEPPMKAALVQLTQGMLIEVKLPAYEKKFVEPTNPVWIAECIHMAGYYILARWCGSEKEGEGYFWMHSANAAVHPVGHAEKNKPSYGLIPPSSMVFNKTESEWQDFITEHVLEKYTADDNFDSRGTEINNNKFRAGERVETIYGEESSVLCPAVIKKVIGRRVLLDYSRADIEKSDQIEMHNMWRDMN</sequence>
<evidence type="ECO:0000256" key="1">
    <source>
        <dbReference type="ARBA" id="ARBA00022737"/>
    </source>
</evidence>
<dbReference type="InterPro" id="IPR050548">
    <property type="entry name" value="PcG_chromatin_remod_factors"/>
</dbReference>
<keyword evidence="1" id="KW-0677">Repeat</keyword>
<dbReference type="GO" id="GO:0042393">
    <property type="term" value="F:histone binding"/>
    <property type="evidence" value="ECO:0007669"/>
    <property type="project" value="TreeGrafter"/>
</dbReference>
<dbReference type="Pfam" id="PF02820">
    <property type="entry name" value="MBT"/>
    <property type="match status" value="1"/>
</dbReference>
<gene>
    <name evidence="3" type="ORF">PENTCL1PPCAC_19832</name>
</gene>
<dbReference type="GO" id="GO:0003682">
    <property type="term" value="F:chromatin binding"/>
    <property type="evidence" value="ECO:0007669"/>
    <property type="project" value="TreeGrafter"/>
</dbReference>
<keyword evidence="4" id="KW-1185">Reference proteome</keyword>
<feature type="repeat" description="MBT" evidence="2">
    <location>
        <begin position="160"/>
        <end position="247"/>
    </location>
</feature>
<dbReference type="Proteomes" id="UP001432027">
    <property type="component" value="Unassembled WGS sequence"/>
</dbReference>
<dbReference type="GO" id="GO:0045892">
    <property type="term" value="P:negative regulation of DNA-templated transcription"/>
    <property type="evidence" value="ECO:0007669"/>
    <property type="project" value="TreeGrafter"/>
</dbReference>
<comment type="caution">
    <text evidence="3">The sequence shown here is derived from an EMBL/GenBank/DDBJ whole genome shotgun (WGS) entry which is preliminary data.</text>
</comment>
<protein>
    <submittedName>
        <fullName evidence="3">Uncharacterized protein</fullName>
    </submittedName>
</protein>
<dbReference type="GO" id="GO:0005634">
    <property type="term" value="C:nucleus"/>
    <property type="evidence" value="ECO:0007669"/>
    <property type="project" value="InterPro"/>
</dbReference>
<evidence type="ECO:0000313" key="3">
    <source>
        <dbReference type="EMBL" id="GMS97657.1"/>
    </source>
</evidence>
<dbReference type="PROSITE" id="PS51079">
    <property type="entry name" value="MBT"/>
    <property type="match status" value="1"/>
</dbReference>
<dbReference type="EMBL" id="BTSX01000004">
    <property type="protein sequence ID" value="GMS97657.1"/>
    <property type="molecule type" value="Genomic_DNA"/>
</dbReference>
<evidence type="ECO:0000256" key="2">
    <source>
        <dbReference type="PROSITE-ProRule" id="PRU00459"/>
    </source>
</evidence>
<dbReference type="PANTHER" id="PTHR12247">
    <property type="entry name" value="POLYCOMB GROUP PROTEIN"/>
    <property type="match status" value="1"/>
</dbReference>
<dbReference type="Gene3D" id="2.30.30.140">
    <property type="match status" value="2"/>
</dbReference>
<proteinExistence type="predicted"/>
<feature type="non-terminal residue" evidence="3">
    <location>
        <position position="1"/>
    </location>
</feature>